<proteinExistence type="predicted"/>
<gene>
    <name evidence="2" type="primary">infA</name>
</gene>
<reference evidence="2" key="1">
    <citation type="journal article" date="2019" name="Mitochondrial DNA Part B Resour">
        <title>Complete chloroplast genome sequence of Pueraria thomsonii, an important traditional Chinese medicine plant.</title>
        <authorList>
            <person name="Miao X.-R."/>
            <person name="Niu J.-Q."/>
            <person name="Wang A.-Q."/>
            <person name="Wang D.-B."/>
            <person name="Fan J."/>
        </authorList>
    </citation>
    <scope>NUCLEOTIDE SEQUENCE</scope>
</reference>
<keyword evidence="1" id="KW-0812">Transmembrane</keyword>
<keyword evidence="2" id="KW-0150">Chloroplast</keyword>
<accession>A0A650DP22</accession>
<keyword evidence="1" id="KW-0472">Membrane</keyword>
<keyword evidence="2" id="KW-0396">Initiation factor</keyword>
<name>A0A650DP22_9FABA</name>
<evidence type="ECO:0000256" key="1">
    <source>
        <dbReference type="SAM" id="Phobius"/>
    </source>
</evidence>
<dbReference type="AlphaFoldDB" id="A0A650DP22"/>
<keyword evidence="2" id="KW-0648">Protein biosynthesis</keyword>
<keyword evidence="1" id="KW-1133">Transmembrane helix</keyword>
<feature type="transmembrane region" description="Helical" evidence="1">
    <location>
        <begin position="31"/>
        <end position="48"/>
    </location>
</feature>
<dbReference type="GO" id="GO:0003743">
    <property type="term" value="F:translation initiation factor activity"/>
    <property type="evidence" value="ECO:0007669"/>
    <property type="project" value="UniProtKB-KW"/>
</dbReference>
<protein>
    <submittedName>
        <fullName evidence="2">Translation initiation factor 1</fullName>
    </submittedName>
</protein>
<geneLocation type="chloroplast" evidence="2"/>
<dbReference type="EMBL" id="MN515038">
    <property type="protein sequence ID" value="QGT34261.1"/>
    <property type="molecule type" value="Genomic_DNA"/>
</dbReference>
<sequence length="62" mass="7459">MLIIGYVSKKIRRTFYGYTIRKEKKYKSVNLIRMFFNLNIIFMGKATIRSSKRKETLFSSNK</sequence>
<reference evidence="2" key="2">
    <citation type="submission" date="2019-09" db="EMBL/GenBank/DDBJ databases">
        <authorList>
            <person name="Miao X.R."/>
            <person name="Niu J.Q."/>
            <person name="Wang A.Q."/>
            <person name="Wang D.B."/>
        </authorList>
    </citation>
    <scope>NUCLEOTIDE SEQUENCE</scope>
</reference>
<keyword evidence="2" id="KW-0934">Plastid</keyword>
<evidence type="ECO:0000313" key="2">
    <source>
        <dbReference type="EMBL" id="QGT34261.1"/>
    </source>
</evidence>
<organism evidence="2">
    <name type="scientific">Pueraria montana var. thomsonii</name>
    <dbReference type="NCBI Taxonomy" id="174648"/>
    <lineage>
        <taxon>Eukaryota</taxon>
        <taxon>Viridiplantae</taxon>
        <taxon>Streptophyta</taxon>
        <taxon>Embryophyta</taxon>
        <taxon>Tracheophyta</taxon>
        <taxon>Spermatophyta</taxon>
        <taxon>Magnoliopsida</taxon>
        <taxon>eudicotyledons</taxon>
        <taxon>Gunneridae</taxon>
        <taxon>Pentapetalae</taxon>
        <taxon>rosids</taxon>
        <taxon>fabids</taxon>
        <taxon>Fabales</taxon>
        <taxon>Fabaceae</taxon>
        <taxon>Papilionoideae</taxon>
        <taxon>50 kb inversion clade</taxon>
        <taxon>NPAAA clade</taxon>
        <taxon>indigoferoid/millettioid clade</taxon>
        <taxon>Phaseoleae</taxon>
        <taxon>Pueraria</taxon>
    </lineage>
</organism>